<protein>
    <submittedName>
        <fullName evidence="3">Uncharacterized protein</fullName>
    </submittedName>
</protein>
<reference evidence="3 4" key="1">
    <citation type="journal article" date="2016" name="G3 (Bethesda)">
        <title>First Draft Assembly and Annotation of the Genome of a California Endemic Oak Quercus lobata Nee (Fagaceae).</title>
        <authorList>
            <person name="Sork V.L."/>
            <person name="Fitz-Gibbon S.T."/>
            <person name="Puiu D."/>
            <person name="Crepeau M."/>
            <person name="Gugger P.F."/>
            <person name="Sherman R."/>
            <person name="Stevens K."/>
            <person name="Langley C.H."/>
            <person name="Pellegrini M."/>
            <person name="Salzberg S.L."/>
        </authorList>
    </citation>
    <scope>NUCLEOTIDE SEQUENCE [LARGE SCALE GENOMIC DNA]</scope>
    <source>
        <strain evidence="3 4">cv. SW786</strain>
    </source>
</reference>
<keyword evidence="2" id="KW-0342">GTP-binding</keyword>
<evidence type="ECO:0000256" key="1">
    <source>
        <dbReference type="ARBA" id="ARBA00022741"/>
    </source>
</evidence>
<dbReference type="AlphaFoldDB" id="A0A7N2R7A6"/>
<dbReference type="Gramene" id="QL07p001245:mrna">
    <property type="protein sequence ID" value="QL07p001245:mrna"/>
    <property type="gene ID" value="QL07p001245"/>
</dbReference>
<evidence type="ECO:0000256" key="2">
    <source>
        <dbReference type="ARBA" id="ARBA00023134"/>
    </source>
</evidence>
<keyword evidence="1" id="KW-0547">Nucleotide-binding</keyword>
<reference evidence="3" key="2">
    <citation type="submission" date="2021-01" db="UniProtKB">
        <authorList>
            <consortium name="EnsemblPlants"/>
        </authorList>
    </citation>
    <scope>IDENTIFICATION</scope>
</reference>
<dbReference type="GO" id="GO:0005739">
    <property type="term" value="C:mitochondrion"/>
    <property type="evidence" value="ECO:0007669"/>
    <property type="project" value="TreeGrafter"/>
</dbReference>
<evidence type="ECO:0000313" key="4">
    <source>
        <dbReference type="Proteomes" id="UP000594261"/>
    </source>
</evidence>
<proteinExistence type="predicted"/>
<dbReference type="PANTHER" id="PTHR45782:SF4">
    <property type="entry name" value="MITOCHONDRIAL RIBOSOME-ASSOCIATED GTPASE 1"/>
    <property type="match status" value="1"/>
</dbReference>
<dbReference type="EMBL" id="LRBV02000007">
    <property type="status" value="NOT_ANNOTATED_CDS"/>
    <property type="molecule type" value="Genomic_DNA"/>
</dbReference>
<dbReference type="GO" id="GO:0032543">
    <property type="term" value="P:mitochondrial translation"/>
    <property type="evidence" value="ECO:0007669"/>
    <property type="project" value="TreeGrafter"/>
</dbReference>
<dbReference type="EnsemblPlants" id="QL07p001245:mrna">
    <property type="protein sequence ID" value="QL07p001245:mrna"/>
    <property type="gene ID" value="QL07p001245"/>
</dbReference>
<dbReference type="InParanoid" id="A0A7N2R7A6"/>
<sequence>MKQATVGPLPNVTQDINCWYKPSICVLDIPGVLVPSIPDIETELKLALAGSCHESPICFVSDSQNSPELFNQHEITFVKLYCLFNVIKLTKFLNAHEGSVKDLGVGEERIAQYWPAVLNTQGTPLHWKHLNSRRLEGIQYDSKEKHEYNLKDFRPKMRKLPNDSDMLYIEQYRIVLI</sequence>
<evidence type="ECO:0000313" key="3">
    <source>
        <dbReference type="EnsemblPlants" id="QL07p001245:mrna"/>
    </source>
</evidence>
<keyword evidence="4" id="KW-1185">Reference proteome</keyword>
<name>A0A7N2R7A6_QUELO</name>
<dbReference type="GO" id="GO:0005525">
    <property type="term" value="F:GTP binding"/>
    <property type="evidence" value="ECO:0007669"/>
    <property type="project" value="UniProtKB-KW"/>
</dbReference>
<accession>A0A7N2R7A6</accession>
<dbReference type="PANTHER" id="PTHR45782">
    <property type="entry name" value="MITOCHONDRIAL RIBOSOME-ASSOCIATED GTPASE 1"/>
    <property type="match status" value="1"/>
</dbReference>
<organism evidence="3 4">
    <name type="scientific">Quercus lobata</name>
    <name type="common">Valley oak</name>
    <dbReference type="NCBI Taxonomy" id="97700"/>
    <lineage>
        <taxon>Eukaryota</taxon>
        <taxon>Viridiplantae</taxon>
        <taxon>Streptophyta</taxon>
        <taxon>Embryophyta</taxon>
        <taxon>Tracheophyta</taxon>
        <taxon>Spermatophyta</taxon>
        <taxon>Magnoliopsida</taxon>
        <taxon>eudicotyledons</taxon>
        <taxon>Gunneridae</taxon>
        <taxon>Pentapetalae</taxon>
        <taxon>rosids</taxon>
        <taxon>fabids</taxon>
        <taxon>Fagales</taxon>
        <taxon>Fagaceae</taxon>
        <taxon>Quercus</taxon>
    </lineage>
</organism>
<dbReference type="Proteomes" id="UP000594261">
    <property type="component" value="Chromosome 7"/>
</dbReference>
<dbReference type="GO" id="GO:0003924">
    <property type="term" value="F:GTPase activity"/>
    <property type="evidence" value="ECO:0007669"/>
    <property type="project" value="TreeGrafter"/>
</dbReference>